<dbReference type="Gene3D" id="1.10.10.10">
    <property type="entry name" value="Winged helix-like DNA-binding domain superfamily/Winged helix DNA-binding domain"/>
    <property type="match status" value="1"/>
</dbReference>
<keyword evidence="2" id="KW-0238">DNA-binding</keyword>
<proteinExistence type="predicted"/>
<evidence type="ECO:0000256" key="1">
    <source>
        <dbReference type="ARBA" id="ARBA00023015"/>
    </source>
</evidence>
<dbReference type="GO" id="GO:0003677">
    <property type="term" value="F:DNA binding"/>
    <property type="evidence" value="ECO:0007669"/>
    <property type="project" value="UniProtKB-KW"/>
</dbReference>
<dbReference type="SUPFAM" id="SSF46785">
    <property type="entry name" value="Winged helix' DNA-binding domain"/>
    <property type="match status" value="1"/>
</dbReference>
<dbReference type="PROSITE" id="PS50949">
    <property type="entry name" value="HTH_GNTR"/>
    <property type="match status" value="1"/>
</dbReference>
<dbReference type="PANTHER" id="PTHR43537">
    <property type="entry name" value="TRANSCRIPTIONAL REGULATOR, GNTR FAMILY"/>
    <property type="match status" value="1"/>
</dbReference>
<evidence type="ECO:0000256" key="2">
    <source>
        <dbReference type="ARBA" id="ARBA00023125"/>
    </source>
</evidence>
<feature type="domain" description="HTH gntR-type" evidence="4">
    <location>
        <begin position="5"/>
        <end position="72"/>
    </location>
</feature>
<evidence type="ECO:0000313" key="5">
    <source>
        <dbReference type="EMBL" id="SIT01712.1"/>
    </source>
</evidence>
<dbReference type="InterPro" id="IPR036388">
    <property type="entry name" value="WH-like_DNA-bd_sf"/>
</dbReference>
<dbReference type="STRING" id="633194.SAMN05421759_11049"/>
<dbReference type="Pfam" id="PF07729">
    <property type="entry name" value="FCD"/>
    <property type="match status" value="1"/>
</dbReference>
<dbReference type="CDD" id="cd07377">
    <property type="entry name" value="WHTH_GntR"/>
    <property type="match status" value="1"/>
</dbReference>
<dbReference type="AlphaFoldDB" id="A0A1N7NTU5"/>
<dbReference type="InterPro" id="IPR036390">
    <property type="entry name" value="WH_DNA-bd_sf"/>
</dbReference>
<dbReference type="GO" id="GO:0003700">
    <property type="term" value="F:DNA-binding transcription factor activity"/>
    <property type="evidence" value="ECO:0007669"/>
    <property type="project" value="InterPro"/>
</dbReference>
<evidence type="ECO:0000259" key="4">
    <source>
        <dbReference type="PROSITE" id="PS50949"/>
    </source>
</evidence>
<sequence>MKPAQASEDAIYQSLREAILTRKLAPGTRLREIPLGKILGASRGAVRKALDRLAFEGLVEQEANRGASVAQPTVQDAEDLFTARKSIEVAIARIAAQNLTPQSVRKLEKHIARERAAQEKSDWAKVVALSGEFHILIAEIAGNAPLRRYLNDLVVRESLIIQMFGTRQQDVCTRNEHAEILAALQSGDPDLIARRIEEHIDGIAAGVNLNPRAADPRTLEEILLG</sequence>
<dbReference type="SUPFAM" id="SSF48008">
    <property type="entry name" value="GntR ligand-binding domain-like"/>
    <property type="match status" value="1"/>
</dbReference>
<organism evidence="5 6">
    <name type="scientific">Roseivivax lentus</name>
    <dbReference type="NCBI Taxonomy" id="633194"/>
    <lineage>
        <taxon>Bacteria</taxon>
        <taxon>Pseudomonadati</taxon>
        <taxon>Pseudomonadota</taxon>
        <taxon>Alphaproteobacteria</taxon>
        <taxon>Rhodobacterales</taxon>
        <taxon>Roseobacteraceae</taxon>
        <taxon>Roseivivax</taxon>
    </lineage>
</organism>
<dbReference type="SMART" id="SM00895">
    <property type="entry name" value="FCD"/>
    <property type="match status" value="1"/>
</dbReference>
<accession>A0A1N7NTU5</accession>
<dbReference type="Gene3D" id="1.20.120.530">
    <property type="entry name" value="GntR ligand-binding domain-like"/>
    <property type="match status" value="1"/>
</dbReference>
<dbReference type="Proteomes" id="UP000186684">
    <property type="component" value="Unassembled WGS sequence"/>
</dbReference>
<keyword evidence="6" id="KW-1185">Reference proteome</keyword>
<evidence type="ECO:0000256" key="3">
    <source>
        <dbReference type="ARBA" id="ARBA00023163"/>
    </source>
</evidence>
<dbReference type="EMBL" id="FTOQ01000010">
    <property type="protein sequence ID" value="SIT01712.1"/>
    <property type="molecule type" value="Genomic_DNA"/>
</dbReference>
<name>A0A1N7NTU5_9RHOB</name>
<dbReference type="Pfam" id="PF00392">
    <property type="entry name" value="GntR"/>
    <property type="match status" value="1"/>
</dbReference>
<dbReference type="InterPro" id="IPR008920">
    <property type="entry name" value="TF_FadR/GntR_C"/>
</dbReference>
<dbReference type="InterPro" id="IPR011711">
    <property type="entry name" value="GntR_C"/>
</dbReference>
<dbReference type="PANTHER" id="PTHR43537:SF53">
    <property type="entry name" value="HTH-TYPE TRANSCRIPTIONAL REPRESSOR NANR"/>
    <property type="match status" value="1"/>
</dbReference>
<dbReference type="InterPro" id="IPR000524">
    <property type="entry name" value="Tscrpt_reg_HTH_GntR"/>
</dbReference>
<keyword evidence="3" id="KW-0804">Transcription</keyword>
<keyword evidence="1" id="KW-0805">Transcription regulation</keyword>
<dbReference type="SMART" id="SM00345">
    <property type="entry name" value="HTH_GNTR"/>
    <property type="match status" value="1"/>
</dbReference>
<protein>
    <submittedName>
        <fullName evidence="5">Transcriptional regulator, GntR family</fullName>
    </submittedName>
</protein>
<gene>
    <name evidence="5" type="ORF">SAMN05421759_11049</name>
</gene>
<evidence type="ECO:0000313" key="6">
    <source>
        <dbReference type="Proteomes" id="UP000186684"/>
    </source>
</evidence>
<reference evidence="6" key="1">
    <citation type="submission" date="2017-01" db="EMBL/GenBank/DDBJ databases">
        <authorList>
            <person name="Varghese N."/>
            <person name="Submissions S."/>
        </authorList>
    </citation>
    <scope>NUCLEOTIDE SEQUENCE [LARGE SCALE GENOMIC DNA]</scope>
    <source>
        <strain evidence="6">DSM 29430</strain>
    </source>
</reference>